<reference evidence="1 2" key="1">
    <citation type="submission" date="2017-02" db="EMBL/GenBank/DDBJ databases">
        <title>The complete genomic sequence of a novel cold adapted crude oil-degrading bacterium Planococcus qaidamina Y42.</title>
        <authorList>
            <person name="Yang R."/>
        </authorList>
    </citation>
    <scope>NUCLEOTIDE SEQUENCE [LARGE SCALE GENOMIC DNA]</scope>
    <source>
        <strain evidence="1 2">Y42</strain>
    </source>
</reference>
<dbReference type="Proteomes" id="UP000188184">
    <property type="component" value="Chromosome"/>
</dbReference>
<gene>
    <name evidence="1" type="ORF">B0X71_14050</name>
</gene>
<accession>A0A1Q2L163</accession>
<dbReference type="RefSeq" id="WP_077590007.1">
    <property type="nucleotide sequence ID" value="NZ_CP019640.1"/>
</dbReference>
<protein>
    <submittedName>
        <fullName evidence="1">Uncharacterized protein</fullName>
    </submittedName>
</protein>
<evidence type="ECO:0000313" key="1">
    <source>
        <dbReference type="EMBL" id="AQQ54114.1"/>
    </source>
</evidence>
<sequence length="150" mass="17513">MEWVLIGLFVLAILVNIRSFVLLNQLKQQKSRFDSETADIYRNLEMFTADIEEKNEELYKEFLVHIENKEAQFNERLLELEEKLGSQPNDAPVVDEDIASLDAGFEDNKKVETLHKQGFSPEQIAKVLRLELGKTELIVNMLNRKRSYQK</sequence>
<dbReference type="OrthoDB" id="2887014at2"/>
<name>A0A1Q2L163_9BACL</name>
<proteinExistence type="predicted"/>
<evidence type="ECO:0000313" key="2">
    <source>
        <dbReference type="Proteomes" id="UP000188184"/>
    </source>
</evidence>
<organism evidence="1 2">
    <name type="scientific">Planococcus lenghuensis</name>
    <dbReference type="NCBI Taxonomy" id="2213202"/>
    <lineage>
        <taxon>Bacteria</taxon>
        <taxon>Bacillati</taxon>
        <taxon>Bacillota</taxon>
        <taxon>Bacilli</taxon>
        <taxon>Bacillales</taxon>
        <taxon>Caryophanaceae</taxon>
        <taxon>Planococcus</taxon>
    </lineage>
</organism>
<keyword evidence="2" id="KW-1185">Reference proteome</keyword>
<dbReference type="EMBL" id="CP019640">
    <property type="protein sequence ID" value="AQQ54114.1"/>
    <property type="molecule type" value="Genomic_DNA"/>
</dbReference>
<dbReference type="KEGG" id="pmar:B0X71_14050"/>
<dbReference type="AlphaFoldDB" id="A0A1Q2L163"/>